<keyword evidence="2" id="KW-0378">Hydrolase</keyword>
<dbReference type="SUPFAM" id="SSF81296">
    <property type="entry name" value="E set domains"/>
    <property type="match status" value="1"/>
</dbReference>
<dbReference type="Pfam" id="PF02922">
    <property type="entry name" value="CBM_48"/>
    <property type="match status" value="1"/>
</dbReference>
<dbReference type="InterPro" id="IPR004193">
    <property type="entry name" value="Glyco_hydro_13_N"/>
</dbReference>
<evidence type="ECO:0000313" key="7">
    <source>
        <dbReference type="Proteomes" id="UP000199288"/>
    </source>
</evidence>
<dbReference type="OrthoDB" id="3236218at2"/>
<sequence length="760" mass="85609">MQIWPGTSYPLGATFDGSGTNFAIFSNIADKVVLCLIADDGTETQITLTEQDAHVWHCYLPGVQPGTRYGYRIHGEYAPEKGYRCDPSKLLLDPYAKAIDGQIDGDPSLYSYTFGEPDKRNQDDSAAHAMLSVVINPFFDWGHDRPPRHEYHDTIIYEAHVKGMSALHPEVPEELRGTYAGMAHPAIIDHLVELGVTAVELMPVHQFVDDPHLQERGLHNYWGYNTIGFFAPHNGYAAYGTRGQQVQEFKALVKALHEADIEVILDVVYNHTAEGNHLGPTLSFRGIDNPAYYRLVDEDPSHYFDTTGTGNSLLMRSPAVLQLIMDSLRYWVEEMHVDGFRFDLASTLARQFHEVDRLAVFFELVHQDPVISQVKLIAEPWDLGDGGYQVGNFPPLWTEWNGKYRDTVRDFWRGEPSTLAEFARRLTGSADLYEHSGRRPVASINFVTAHDGFTLADLVSYNEKHNDANGEGNMDGESHNRSWNCGAEGPTDNEQINRLRSRQQRNFLTTLLASQGVPMISHGDELGRTQQGNNNTYCQDNELSWINWDLTPANESLLAFTKALIQLRKDHPVFRRRRFFEGRPEKSATSDLKDIEWLTPSAATMLDRDWNTTYARSLMVYLNGEAIPEPDSRGQKIHDESFLILFNAAEEPIDFTIPDKEFGRSWRVEVDTNSPQTLGTVVAPGATVMVEARSVTYLMSHDANPELSDDVDLAERGEASAERYKVIPHNPTPPPSLKTKPDQPPQALQKPEKRGPADRS</sequence>
<dbReference type="Gene3D" id="2.60.40.1180">
    <property type="entry name" value="Golgi alpha-mannosidase II"/>
    <property type="match status" value="1"/>
</dbReference>
<dbReference type="InterPro" id="IPR006047">
    <property type="entry name" value="GH13_cat_dom"/>
</dbReference>
<comment type="similarity">
    <text evidence="1">Belongs to the glycosyl hydrolase 13 family.</text>
</comment>
<dbReference type="InterPro" id="IPR017853">
    <property type="entry name" value="GH"/>
</dbReference>
<dbReference type="CDD" id="cd11326">
    <property type="entry name" value="AmyAc_Glg_debranch"/>
    <property type="match status" value="1"/>
</dbReference>
<evidence type="ECO:0000256" key="3">
    <source>
        <dbReference type="ARBA" id="ARBA00023295"/>
    </source>
</evidence>
<organism evidence="6 7">
    <name type="scientific">Bowdeniella nasicola</name>
    <dbReference type="NCBI Taxonomy" id="208480"/>
    <lineage>
        <taxon>Bacteria</taxon>
        <taxon>Bacillati</taxon>
        <taxon>Actinomycetota</taxon>
        <taxon>Actinomycetes</taxon>
        <taxon>Actinomycetales</taxon>
        <taxon>Actinomycetaceae</taxon>
        <taxon>Bowdeniella</taxon>
    </lineage>
</organism>
<feature type="compositionally biased region" description="Basic and acidic residues" evidence="4">
    <location>
        <begin position="750"/>
        <end position="760"/>
    </location>
</feature>
<dbReference type="SMART" id="SM00642">
    <property type="entry name" value="Aamy"/>
    <property type="match status" value="1"/>
</dbReference>
<dbReference type="GO" id="GO:0005980">
    <property type="term" value="P:glycogen catabolic process"/>
    <property type="evidence" value="ECO:0007669"/>
    <property type="project" value="InterPro"/>
</dbReference>
<evidence type="ECO:0000256" key="1">
    <source>
        <dbReference type="ARBA" id="ARBA00008061"/>
    </source>
</evidence>
<dbReference type="SUPFAM" id="SSF51445">
    <property type="entry name" value="(Trans)glycosidases"/>
    <property type="match status" value="1"/>
</dbReference>
<protein>
    <submittedName>
        <fullName evidence="6">Glycogen operon protein</fullName>
    </submittedName>
</protein>
<evidence type="ECO:0000259" key="5">
    <source>
        <dbReference type="SMART" id="SM00642"/>
    </source>
</evidence>
<dbReference type="InterPro" id="IPR014756">
    <property type="entry name" value="Ig_E-set"/>
</dbReference>
<dbReference type="Proteomes" id="UP000199288">
    <property type="component" value="Unassembled WGS sequence"/>
</dbReference>
<name>A0A1H3WFL6_9ACTO</name>
<gene>
    <name evidence="6" type="ORF">SAMN02910418_00425</name>
</gene>
<dbReference type="InterPro" id="IPR011837">
    <property type="entry name" value="Glycogen_debranch_GlgX"/>
</dbReference>
<dbReference type="SUPFAM" id="SSF51011">
    <property type="entry name" value="Glycosyl hydrolase domain"/>
    <property type="match status" value="1"/>
</dbReference>
<dbReference type="RefSeq" id="WP_092561513.1">
    <property type="nucleotide sequence ID" value="NZ_FNQV01000002.1"/>
</dbReference>
<accession>A0A1H3WFL6</accession>
<dbReference type="Pfam" id="PF00128">
    <property type="entry name" value="Alpha-amylase"/>
    <property type="match status" value="1"/>
</dbReference>
<feature type="compositionally biased region" description="Basic and acidic residues" evidence="4">
    <location>
        <begin position="716"/>
        <end position="725"/>
    </location>
</feature>
<dbReference type="NCBIfam" id="TIGR02100">
    <property type="entry name" value="glgX_debranch"/>
    <property type="match status" value="1"/>
</dbReference>
<dbReference type="AlphaFoldDB" id="A0A1H3WFL6"/>
<evidence type="ECO:0000256" key="2">
    <source>
        <dbReference type="ARBA" id="ARBA00022801"/>
    </source>
</evidence>
<dbReference type="InterPro" id="IPR013780">
    <property type="entry name" value="Glyco_hydro_b"/>
</dbReference>
<reference evidence="7" key="1">
    <citation type="submission" date="2016-10" db="EMBL/GenBank/DDBJ databases">
        <authorList>
            <person name="Varghese N."/>
            <person name="Submissions S."/>
        </authorList>
    </citation>
    <scope>NUCLEOTIDE SEQUENCE [LARGE SCALE GENOMIC DNA]</scope>
    <source>
        <strain evidence="7">KPR-1</strain>
    </source>
</reference>
<dbReference type="PANTHER" id="PTHR43002">
    <property type="entry name" value="GLYCOGEN DEBRANCHING ENZYME"/>
    <property type="match status" value="1"/>
</dbReference>
<dbReference type="InterPro" id="IPR044505">
    <property type="entry name" value="GlgX_Isoamylase_N_E_set"/>
</dbReference>
<dbReference type="CDD" id="cd02856">
    <property type="entry name" value="E_set_GDE_Isoamylase_N"/>
    <property type="match status" value="1"/>
</dbReference>
<feature type="region of interest" description="Disordered" evidence="4">
    <location>
        <begin position="716"/>
        <end position="760"/>
    </location>
</feature>
<dbReference type="EMBL" id="FNQV01000002">
    <property type="protein sequence ID" value="SDZ85939.1"/>
    <property type="molecule type" value="Genomic_DNA"/>
</dbReference>
<proteinExistence type="inferred from homology"/>
<evidence type="ECO:0000313" key="6">
    <source>
        <dbReference type="EMBL" id="SDZ85939.1"/>
    </source>
</evidence>
<keyword evidence="7" id="KW-1185">Reference proteome</keyword>
<keyword evidence="3" id="KW-0326">Glycosidase</keyword>
<dbReference type="InterPro" id="IPR013783">
    <property type="entry name" value="Ig-like_fold"/>
</dbReference>
<dbReference type="Gene3D" id="2.60.40.10">
    <property type="entry name" value="Immunoglobulins"/>
    <property type="match status" value="1"/>
</dbReference>
<feature type="domain" description="Glycosyl hydrolase family 13 catalytic" evidence="5">
    <location>
        <begin position="158"/>
        <end position="568"/>
    </location>
</feature>
<dbReference type="Gene3D" id="3.20.20.80">
    <property type="entry name" value="Glycosidases"/>
    <property type="match status" value="1"/>
</dbReference>
<dbReference type="GO" id="GO:0004135">
    <property type="term" value="F:amylo-alpha-1,6-glucosidase activity"/>
    <property type="evidence" value="ECO:0007669"/>
    <property type="project" value="InterPro"/>
</dbReference>
<evidence type="ECO:0000256" key="4">
    <source>
        <dbReference type="SAM" id="MobiDB-lite"/>
    </source>
</evidence>